<comment type="caution">
    <text evidence="1">The sequence shown here is derived from an EMBL/GenBank/DDBJ whole genome shotgun (WGS) entry which is preliminary data.</text>
</comment>
<dbReference type="Proteomes" id="UP001617351">
    <property type="component" value="Unassembled WGS sequence"/>
</dbReference>
<name>A0ABW8EJB8_STRT5</name>
<proteinExistence type="predicted"/>
<keyword evidence="2" id="KW-1185">Reference proteome</keyword>
<sequence>MTAVAVTGHVRLPPEVRAPVAEALRRYLAAFPAGGLTGLSCLAEGADALFADAVLAAGGRLVAVLPSADYRERMVAPHYAAEFDRLRAAASEVRTLPYRRASAHAYAAAGRMLLGRADLLVAVWDGRPGRPGGTADTVAAARAAGLPVTVLWPGPDRL</sequence>
<evidence type="ECO:0000313" key="2">
    <source>
        <dbReference type="Proteomes" id="UP001617351"/>
    </source>
</evidence>
<protein>
    <submittedName>
        <fullName evidence="1">Uncharacterized protein</fullName>
    </submittedName>
</protein>
<organism evidence="1 2">
    <name type="scientific">Streptomyces toxytricini</name>
    <name type="common">Actinomyces toxytricini</name>
    <dbReference type="NCBI Taxonomy" id="67369"/>
    <lineage>
        <taxon>Bacteria</taxon>
        <taxon>Bacillati</taxon>
        <taxon>Actinomycetota</taxon>
        <taxon>Actinomycetes</taxon>
        <taxon>Kitasatosporales</taxon>
        <taxon>Streptomycetaceae</taxon>
        <taxon>Streptomyces</taxon>
    </lineage>
</organism>
<gene>
    <name evidence="1" type="ORF">ACIO7M_14155</name>
</gene>
<evidence type="ECO:0000313" key="1">
    <source>
        <dbReference type="EMBL" id="MFJ2822247.1"/>
    </source>
</evidence>
<dbReference type="Gene3D" id="3.40.50.450">
    <property type="match status" value="1"/>
</dbReference>
<reference evidence="1 2" key="1">
    <citation type="submission" date="2024-10" db="EMBL/GenBank/DDBJ databases">
        <title>The Natural Products Discovery Center: Release of the First 8490 Sequenced Strains for Exploring Actinobacteria Biosynthetic Diversity.</title>
        <authorList>
            <person name="Kalkreuter E."/>
            <person name="Kautsar S.A."/>
            <person name="Yang D."/>
            <person name="Bader C.D."/>
            <person name="Teijaro C.N."/>
            <person name="Fluegel L."/>
            <person name="Davis C.M."/>
            <person name="Simpson J.R."/>
            <person name="Lauterbach L."/>
            <person name="Steele A.D."/>
            <person name="Gui C."/>
            <person name="Meng S."/>
            <person name="Li G."/>
            <person name="Viehrig K."/>
            <person name="Ye F."/>
            <person name="Su P."/>
            <person name="Kiefer A.F."/>
            <person name="Nichols A."/>
            <person name="Cepeda A.J."/>
            <person name="Yan W."/>
            <person name="Fan B."/>
            <person name="Jiang Y."/>
            <person name="Adhikari A."/>
            <person name="Zheng C.-J."/>
            <person name="Schuster L."/>
            <person name="Cowan T.M."/>
            <person name="Smanski M.J."/>
            <person name="Chevrette M.G."/>
            <person name="De Carvalho L.P.S."/>
            <person name="Shen B."/>
        </authorList>
    </citation>
    <scope>NUCLEOTIDE SEQUENCE [LARGE SCALE GENOMIC DNA]</scope>
    <source>
        <strain evidence="1 2">NPDC087220</strain>
    </source>
</reference>
<dbReference type="SUPFAM" id="SSF102405">
    <property type="entry name" value="MCP/YpsA-like"/>
    <property type="match status" value="1"/>
</dbReference>
<accession>A0ABW8EJB8</accession>
<dbReference type="RefSeq" id="WP_402380632.1">
    <property type="nucleotide sequence ID" value="NZ_JBIUYY010000005.1"/>
</dbReference>
<dbReference type="EMBL" id="JBIUYY010000005">
    <property type="protein sequence ID" value="MFJ2822247.1"/>
    <property type="molecule type" value="Genomic_DNA"/>
</dbReference>